<dbReference type="Gene3D" id="3.10.620.30">
    <property type="match status" value="1"/>
</dbReference>
<dbReference type="EMBL" id="CP101751">
    <property type="protein sequence ID" value="UUC46679.1"/>
    <property type="molecule type" value="Genomic_DNA"/>
</dbReference>
<feature type="domain" description="DUF3857" evidence="3">
    <location>
        <begin position="60"/>
        <end position="201"/>
    </location>
</feature>
<dbReference type="Pfam" id="PF01841">
    <property type="entry name" value="Transglut_core"/>
    <property type="match status" value="1"/>
</dbReference>
<feature type="domain" description="Transglutaminase-like" evidence="2">
    <location>
        <begin position="261"/>
        <end position="336"/>
    </location>
</feature>
<proteinExistence type="predicted"/>
<accession>A0ABY5IVJ6</accession>
<feature type="chain" id="PRO_5047272796" evidence="1">
    <location>
        <begin position="20"/>
        <end position="622"/>
    </location>
</feature>
<evidence type="ECO:0000313" key="5">
    <source>
        <dbReference type="Proteomes" id="UP001059844"/>
    </source>
</evidence>
<reference evidence="4" key="1">
    <citation type="submission" date="2022-07" db="EMBL/GenBank/DDBJ databases">
        <title>Isolation, identification, and degradation of a PFOSA degrading strain from sewage treatment plant.</title>
        <authorList>
            <person name="Zhang L."/>
            <person name="Huo Y."/>
        </authorList>
    </citation>
    <scope>NUCLEOTIDE SEQUENCE</scope>
    <source>
        <strain evidence="4">C1</strain>
    </source>
</reference>
<keyword evidence="1" id="KW-0732">Signal</keyword>
<feature type="signal peptide" evidence="1">
    <location>
        <begin position="1"/>
        <end position="19"/>
    </location>
</feature>
<protein>
    <submittedName>
        <fullName evidence="4">Transglutaminase-like domain-containing protein</fullName>
    </submittedName>
</protein>
<dbReference type="Proteomes" id="UP001059844">
    <property type="component" value="Chromosome"/>
</dbReference>
<evidence type="ECO:0000256" key="1">
    <source>
        <dbReference type="SAM" id="SignalP"/>
    </source>
</evidence>
<sequence length="622" mass="72066">MKQKLLCVLFLLLSLNFWGQNTKSKYVYYNEYVTIKNDRKLKVENTVSYSKFLAKAKERQHTVESVSYDSFSEINGLTANTTVVATNKNYSNSESVTSDVFLDNIFHSDYKKKTIHFVNVQDNSLLNLKYKKEYFEPKLLDGFYFQNTMEVESAKLTIKCPKSVEIGYSLFGYDRDKIVFNKVEEGDAIIYTWEMKNIPAFEREEDMPGTSYVVPHIVYYINNFTINGAKQQMLGNTDNLYSWYRSLVKDINKSNQSEVKAKAEELTKGITSDYDKAKAIFNWVQENLHYVAYENGMGGFVPRDAALVFTRKYGDCKDMANITNEMLRYAGLKSHLTWIGTRQRNYTYKELPSPLVDNHMITCLELNGKKYFLDATGKYSQFPMPTDMIQGKEALIGLGDSYVIEKIPVVAKNDNRINVNADLKITDNTITGKIKADFNGFNKMRLAGLLGNHYQKENEIWKYSLVATNTKAEIEIVNTSIKPYDLTPAQAEYNLKLDNWGKNIDGKLIVKPILFFPLKNALIDVDKRKYPIENDFEQLYAITYNIEIPEGYQVEYLPKNNKQENELLGFEISYTQQKNRLIIKQEVYSNVLLVEKENFRKWNDIVNQLINQYNQSIILKKA</sequence>
<evidence type="ECO:0000313" key="4">
    <source>
        <dbReference type="EMBL" id="UUC46679.1"/>
    </source>
</evidence>
<evidence type="ECO:0000259" key="3">
    <source>
        <dbReference type="Pfam" id="PF12969"/>
    </source>
</evidence>
<dbReference type="InterPro" id="IPR002931">
    <property type="entry name" value="Transglutaminase-like"/>
</dbReference>
<dbReference type="Pfam" id="PF12969">
    <property type="entry name" value="DUF3857"/>
    <property type="match status" value="1"/>
</dbReference>
<dbReference type="Gene3D" id="2.60.120.1130">
    <property type="match status" value="1"/>
</dbReference>
<dbReference type="InterPro" id="IPR038765">
    <property type="entry name" value="Papain-like_cys_pep_sf"/>
</dbReference>
<dbReference type="SUPFAM" id="SSF54001">
    <property type="entry name" value="Cysteine proteinases"/>
    <property type="match status" value="1"/>
</dbReference>
<dbReference type="InterPro" id="IPR024618">
    <property type="entry name" value="DUF3857"/>
</dbReference>
<dbReference type="Gene3D" id="2.60.40.3140">
    <property type="match status" value="1"/>
</dbReference>
<name>A0ABY5IVJ6_9FLAO</name>
<keyword evidence="5" id="KW-1185">Reference proteome</keyword>
<gene>
    <name evidence="4" type="ORF">NOX80_05635</name>
</gene>
<evidence type="ECO:0000259" key="2">
    <source>
        <dbReference type="Pfam" id="PF01841"/>
    </source>
</evidence>
<organism evidence="4 5">
    <name type="scientific">Flavobacterium cerinum</name>
    <dbReference type="NCBI Taxonomy" id="2502784"/>
    <lineage>
        <taxon>Bacteria</taxon>
        <taxon>Pseudomonadati</taxon>
        <taxon>Bacteroidota</taxon>
        <taxon>Flavobacteriia</taxon>
        <taxon>Flavobacteriales</taxon>
        <taxon>Flavobacteriaceae</taxon>
        <taxon>Flavobacterium</taxon>
    </lineage>
</organism>
<dbReference type="RefSeq" id="WP_256552338.1">
    <property type="nucleotide sequence ID" value="NZ_CP101751.1"/>
</dbReference>